<dbReference type="RefSeq" id="WP_317720479.1">
    <property type="nucleotide sequence ID" value="NZ_CP137539.1"/>
</dbReference>
<reference evidence="3" key="1">
    <citation type="submission" date="2023-10" db="EMBL/GenBank/DDBJ databases">
        <title>Comparative Genomic Analysis of Tomato Bacterial Spot Xanthomonads Reveals A New Lineage of Xanthomonas euvesicatoria.</title>
        <authorList>
            <person name="Huang C.-J."/>
            <person name="Wu T.-L."/>
            <person name="Wu Y.-L."/>
            <person name="Wang R.-S."/>
            <person name="Lin Y.-C."/>
        </authorList>
    </citation>
    <scope>NUCLEOTIDE SEQUENCE</scope>
    <source>
        <strain evidence="3">T0319-01</strain>
    </source>
</reference>
<protein>
    <submittedName>
        <fullName evidence="3">Uncharacterized protein</fullName>
    </submittedName>
</protein>
<feature type="transmembrane region" description="Helical" evidence="2">
    <location>
        <begin position="7"/>
        <end position="27"/>
    </location>
</feature>
<keyword evidence="2" id="KW-0472">Membrane</keyword>
<sequence length="239" mass="25241">MTPSRIGCYLSFFLFAAGFLREAYVWILPKLQLPLVKLLVAAGSVTAAAAATGVSRMAVNEATGQDPAAFATTVAFLVPISFVPVLAALIAIAGVFVIPGTILGSLGKAMITWSKPADLDVILSLARIIGCLAVITSAASVLSAKSVLFPTMEWLAGHSALMFDLQPNKFCSEFKEDRVLRLNDSLVIVGRVTDDGVQFVRRACPLSAEDTVLRPPEFAKPKTASTLGHPKPPSSGGQR</sequence>
<evidence type="ECO:0000256" key="2">
    <source>
        <dbReference type="SAM" id="Phobius"/>
    </source>
</evidence>
<evidence type="ECO:0000256" key="1">
    <source>
        <dbReference type="SAM" id="MobiDB-lite"/>
    </source>
</evidence>
<feature type="transmembrane region" description="Helical" evidence="2">
    <location>
        <begin position="74"/>
        <end position="102"/>
    </location>
</feature>
<feature type="transmembrane region" description="Helical" evidence="2">
    <location>
        <begin position="33"/>
        <end position="54"/>
    </location>
</feature>
<dbReference type="Proteomes" id="UP001304429">
    <property type="component" value="Chromosome"/>
</dbReference>
<feature type="region of interest" description="Disordered" evidence="1">
    <location>
        <begin position="214"/>
        <end position="239"/>
    </location>
</feature>
<name>A0AAX4FLS7_XANEU</name>
<keyword evidence="2" id="KW-1133">Transmembrane helix</keyword>
<dbReference type="EMBL" id="CP137539">
    <property type="protein sequence ID" value="WOP57599.1"/>
    <property type="molecule type" value="Genomic_DNA"/>
</dbReference>
<evidence type="ECO:0000313" key="3">
    <source>
        <dbReference type="EMBL" id="WOP57599.1"/>
    </source>
</evidence>
<keyword evidence="2" id="KW-0812">Transmembrane</keyword>
<gene>
    <name evidence="3" type="ORF">R5577_05470</name>
</gene>
<feature type="transmembrane region" description="Helical" evidence="2">
    <location>
        <begin position="122"/>
        <end position="142"/>
    </location>
</feature>
<dbReference type="AlphaFoldDB" id="A0AAX4FLS7"/>
<evidence type="ECO:0000313" key="4">
    <source>
        <dbReference type="Proteomes" id="UP001304429"/>
    </source>
</evidence>
<accession>A0AAX4FLS7</accession>
<organism evidence="3 4">
    <name type="scientific">Xanthomonas euvesicatoria</name>
    <dbReference type="NCBI Taxonomy" id="456327"/>
    <lineage>
        <taxon>Bacteria</taxon>
        <taxon>Pseudomonadati</taxon>
        <taxon>Pseudomonadota</taxon>
        <taxon>Gammaproteobacteria</taxon>
        <taxon>Lysobacterales</taxon>
        <taxon>Lysobacteraceae</taxon>
        <taxon>Xanthomonas</taxon>
    </lineage>
</organism>
<proteinExistence type="predicted"/>